<dbReference type="HOGENOM" id="CLU_2084165_0_0_1"/>
<name>F0URQ5_AJEC8</name>
<dbReference type="AlphaFoldDB" id="F0URQ5"/>
<protein>
    <submittedName>
        <fullName evidence="1">Predicted protein</fullName>
    </submittedName>
</protein>
<dbReference type="OrthoDB" id="10499903at2759"/>
<proteinExistence type="predicted"/>
<evidence type="ECO:0000313" key="2">
    <source>
        <dbReference type="Proteomes" id="UP000008142"/>
    </source>
</evidence>
<gene>
    <name evidence="1" type="ORF">HCEG_07797</name>
</gene>
<organism evidence="2">
    <name type="scientific">Ajellomyces capsulatus (strain H88)</name>
    <name type="common">Darling's disease fungus</name>
    <name type="synonym">Histoplasma capsulatum</name>
    <dbReference type="NCBI Taxonomy" id="544711"/>
    <lineage>
        <taxon>Eukaryota</taxon>
        <taxon>Fungi</taxon>
        <taxon>Dikarya</taxon>
        <taxon>Ascomycota</taxon>
        <taxon>Pezizomycotina</taxon>
        <taxon>Eurotiomycetes</taxon>
        <taxon>Eurotiomycetidae</taxon>
        <taxon>Onygenales</taxon>
        <taxon>Ajellomycetaceae</taxon>
        <taxon>Histoplasma</taxon>
    </lineage>
</organism>
<sequence length="117" mass="13187">MAVRIVRALLGGWENVCASSKAILQPVSNKTRRDLEQKIEVESATSGFNYCPSLDPQSSLKLPYTAHVRVELYEQPSKDPEQSQGKLRWDEPNMVNYAKCLLGSTLEDLLVAIMEYQ</sequence>
<accession>F0URQ5</accession>
<reference evidence="2" key="1">
    <citation type="submission" date="2008-07" db="EMBL/GenBank/DDBJ databases">
        <title>Annotation of Ajellomyces capsulatus strain H88.</title>
        <authorList>
            <person name="Champion M."/>
            <person name="Cuomo C."/>
            <person name="Ma L.-J."/>
            <person name="Henn M.R."/>
            <person name="Sil A."/>
            <person name="Goldman B."/>
            <person name="Young S.K."/>
            <person name="Kodira C.D."/>
            <person name="Zeng Q."/>
            <person name="Koehrsen M."/>
            <person name="Alvarado L."/>
            <person name="Berlin A."/>
            <person name="Borenstein D."/>
            <person name="Chen Z."/>
            <person name="Engels R."/>
            <person name="Freedman E."/>
            <person name="Gellesch M."/>
            <person name="Goldberg J."/>
            <person name="Griggs A."/>
            <person name="Gujja S."/>
            <person name="Heiman D."/>
            <person name="Hepburn T."/>
            <person name="Howarth C."/>
            <person name="Jen D."/>
            <person name="Larson L."/>
            <person name="Lewis B."/>
            <person name="Mehta T."/>
            <person name="Park D."/>
            <person name="Pearson M."/>
            <person name="Roberts A."/>
            <person name="Saif S."/>
            <person name="Shea T."/>
            <person name="Shenoy N."/>
            <person name="Sisk P."/>
            <person name="Stolte C."/>
            <person name="Sykes S."/>
            <person name="Walk T."/>
            <person name="White J."/>
            <person name="Yandava C."/>
            <person name="Klein B."/>
            <person name="McEwen J.G."/>
            <person name="Puccia R."/>
            <person name="Goldman G.H."/>
            <person name="Felipe M.S."/>
            <person name="Nino-Vega G."/>
            <person name="San-Blas G."/>
            <person name="Taylor J."/>
            <person name="Mendoza L."/>
            <person name="Galagan J."/>
            <person name="Nusbaum C."/>
            <person name="Birren B."/>
        </authorList>
    </citation>
    <scope>NUCLEOTIDE SEQUENCE [LARGE SCALE GENOMIC DNA]</scope>
    <source>
        <strain evidence="2">H88</strain>
    </source>
</reference>
<dbReference type="OMA" id="NYAKCLL"/>
<dbReference type="Proteomes" id="UP000008142">
    <property type="component" value="Unassembled WGS sequence"/>
</dbReference>
<evidence type="ECO:0000313" key="1">
    <source>
        <dbReference type="EMBL" id="EGC48582.1"/>
    </source>
</evidence>
<dbReference type="EMBL" id="DS990641">
    <property type="protein sequence ID" value="EGC48582.1"/>
    <property type="molecule type" value="Genomic_DNA"/>
</dbReference>